<comment type="domain">
    <text evidence="11">Consists of 3 domains; the N-terminus binds the ribosome, the middle domain has PPIase activity, while the C-terminus has intrinsic chaperone activity on its own.</text>
</comment>
<comment type="function">
    <text evidence="11">Involved in protein export. Acts as a chaperone by maintaining the newly synthesized protein in an open conformation. Functions as a peptidyl-prolyl cis-trans isomerase.</text>
</comment>
<proteinExistence type="inferred from homology"/>
<dbReference type="InterPro" id="IPR046357">
    <property type="entry name" value="PPIase_dom_sf"/>
</dbReference>
<evidence type="ECO:0000259" key="12">
    <source>
        <dbReference type="Pfam" id="PF05697"/>
    </source>
</evidence>
<dbReference type="InterPro" id="IPR005215">
    <property type="entry name" value="Trig_fac"/>
</dbReference>
<name>A0A4D6YA67_9GAMM</name>
<protein>
    <recommendedName>
        <fullName evidence="4 11">Trigger factor</fullName>
        <shortName evidence="11">TF</shortName>
        <ecNumber evidence="3 11">5.2.1.8</ecNumber>
    </recommendedName>
    <alternativeName>
        <fullName evidence="10 11">PPIase</fullName>
    </alternativeName>
</protein>
<comment type="catalytic activity">
    <reaction evidence="1 11">
        <text>[protein]-peptidylproline (omega=180) = [protein]-peptidylproline (omega=0)</text>
        <dbReference type="Rhea" id="RHEA:16237"/>
        <dbReference type="Rhea" id="RHEA-COMP:10747"/>
        <dbReference type="Rhea" id="RHEA-COMP:10748"/>
        <dbReference type="ChEBI" id="CHEBI:83833"/>
        <dbReference type="ChEBI" id="CHEBI:83834"/>
        <dbReference type="EC" id="5.2.1.8"/>
    </reaction>
</comment>
<dbReference type="Pfam" id="PF05697">
    <property type="entry name" value="Trigger_N"/>
    <property type="match status" value="1"/>
</dbReference>
<dbReference type="InterPro" id="IPR008880">
    <property type="entry name" value="Trigger_fac_C"/>
</dbReference>
<dbReference type="SUPFAM" id="SSF54534">
    <property type="entry name" value="FKBP-like"/>
    <property type="match status" value="1"/>
</dbReference>
<dbReference type="InterPro" id="IPR036611">
    <property type="entry name" value="Trigger_fac_ribosome-bd_sf"/>
</dbReference>
<dbReference type="SUPFAM" id="SSF102735">
    <property type="entry name" value="Trigger factor ribosome-binding domain"/>
    <property type="match status" value="1"/>
</dbReference>
<evidence type="ECO:0000256" key="3">
    <source>
        <dbReference type="ARBA" id="ARBA00013194"/>
    </source>
</evidence>
<keyword evidence="6 11" id="KW-0697">Rotamase</keyword>
<evidence type="ECO:0000256" key="1">
    <source>
        <dbReference type="ARBA" id="ARBA00000971"/>
    </source>
</evidence>
<reference evidence="14 15" key="1">
    <citation type="submission" date="2018-12" db="EMBL/GenBank/DDBJ databases">
        <authorList>
            <person name="Chong R.A."/>
        </authorList>
    </citation>
    <scope>NUCLEOTIDE SEQUENCE [LARGE SCALE GENOMIC DNA]</scope>
    <source>
        <strain evidence="14 15">Hla</strain>
    </source>
</reference>
<keyword evidence="8 11" id="KW-0413">Isomerase</keyword>
<dbReference type="RefSeq" id="WP_158357994.1">
    <property type="nucleotide sequence ID" value="NZ_CP034876.1"/>
</dbReference>
<accession>A0A4D6YA67</accession>
<dbReference type="Pfam" id="PF05698">
    <property type="entry name" value="Trigger_C"/>
    <property type="match status" value="1"/>
</dbReference>
<evidence type="ECO:0000256" key="7">
    <source>
        <dbReference type="ARBA" id="ARBA00023186"/>
    </source>
</evidence>
<feature type="domain" description="Trigger factor ribosome-binding bacterial" evidence="12">
    <location>
        <begin position="1"/>
        <end position="145"/>
    </location>
</feature>
<dbReference type="Gene3D" id="3.30.70.1050">
    <property type="entry name" value="Trigger factor ribosome-binding domain"/>
    <property type="match status" value="1"/>
</dbReference>
<feature type="domain" description="Trigger factor C-terminal" evidence="13">
    <location>
        <begin position="266"/>
        <end position="412"/>
    </location>
</feature>
<dbReference type="PIRSF" id="PIRSF003095">
    <property type="entry name" value="Trigger_factor"/>
    <property type="match status" value="1"/>
</dbReference>
<dbReference type="Gene3D" id="3.10.50.40">
    <property type="match status" value="1"/>
</dbReference>
<dbReference type="SUPFAM" id="SSF109998">
    <property type="entry name" value="Triger factor/SurA peptide-binding domain-like"/>
    <property type="match status" value="1"/>
</dbReference>
<evidence type="ECO:0000313" key="14">
    <source>
        <dbReference type="EMBL" id="QCI21185.1"/>
    </source>
</evidence>
<comment type="subcellular location">
    <subcellularLocation>
        <location evidence="11">Cytoplasm</location>
    </subcellularLocation>
    <text evidence="11">About half TF is bound to the ribosome near the polypeptide exit tunnel while the other half is free in the cytoplasm.</text>
</comment>
<dbReference type="InterPro" id="IPR037041">
    <property type="entry name" value="Trigger_fac_C_sf"/>
</dbReference>
<dbReference type="GO" id="GO:0051301">
    <property type="term" value="P:cell division"/>
    <property type="evidence" value="ECO:0007669"/>
    <property type="project" value="UniProtKB-KW"/>
</dbReference>
<dbReference type="NCBIfam" id="TIGR00115">
    <property type="entry name" value="tig"/>
    <property type="match status" value="1"/>
</dbReference>
<comment type="similarity">
    <text evidence="2 11">Belongs to the FKBP-type PPIase family. Tig subfamily.</text>
</comment>
<reference evidence="14 15" key="2">
    <citation type="submission" date="2019-05" db="EMBL/GenBank/DDBJ databases">
        <title>Genome evolution of the obligate endosymbiont Buchnera aphidicola.</title>
        <authorList>
            <person name="Moran N.A."/>
        </authorList>
    </citation>
    <scope>NUCLEOTIDE SEQUENCE [LARGE SCALE GENOMIC DNA]</scope>
    <source>
        <strain evidence="14 15">Hla</strain>
    </source>
</reference>
<dbReference type="InterPro" id="IPR008881">
    <property type="entry name" value="Trigger_fac_ribosome-bd_bac"/>
</dbReference>
<dbReference type="Gene3D" id="1.10.3120.10">
    <property type="entry name" value="Trigger factor, C-terminal domain"/>
    <property type="match status" value="1"/>
</dbReference>
<keyword evidence="5 11" id="KW-0132">Cell division</keyword>
<evidence type="ECO:0000256" key="6">
    <source>
        <dbReference type="ARBA" id="ARBA00023110"/>
    </source>
</evidence>
<dbReference type="InterPro" id="IPR027304">
    <property type="entry name" value="Trigger_fact/SurA_dom_sf"/>
</dbReference>
<evidence type="ECO:0000256" key="4">
    <source>
        <dbReference type="ARBA" id="ARBA00016902"/>
    </source>
</evidence>
<evidence type="ECO:0000256" key="9">
    <source>
        <dbReference type="ARBA" id="ARBA00023306"/>
    </source>
</evidence>
<keyword evidence="7 11" id="KW-0143">Chaperone</keyword>
<dbReference type="EMBL" id="CP034876">
    <property type="protein sequence ID" value="QCI21185.1"/>
    <property type="molecule type" value="Genomic_DNA"/>
</dbReference>
<dbReference type="GO" id="GO:0003755">
    <property type="term" value="F:peptidyl-prolyl cis-trans isomerase activity"/>
    <property type="evidence" value="ECO:0007669"/>
    <property type="project" value="UniProtKB-UniRule"/>
</dbReference>
<dbReference type="GO" id="GO:0015031">
    <property type="term" value="P:protein transport"/>
    <property type="evidence" value="ECO:0007669"/>
    <property type="project" value="UniProtKB-UniRule"/>
</dbReference>
<dbReference type="GO" id="GO:0006457">
    <property type="term" value="P:protein folding"/>
    <property type="evidence" value="ECO:0007669"/>
    <property type="project" value="UniProtKB-UniRule"/>
</dbReference>
<dbReference type="AlphaFoldDB" id="A0A4D6YA67"/>
<evidence type="ECO:0000256" key="11">
    <source>
        <dbReference type="HAMAP-Rule" id="MF_00303"/>
    </source>
</evidence>
<dbReference type="HAMAP" id="MF_00303">
    <property type="entry name" value="Trigger_factor_Tig"/>
    <property type="match status" value="1"/>
</dbReference>
<keyword evidence="9 11" id="KW-0131">Cell cycle</keyword>
<evidence type="ECO:0000256" key="10">
    <source>
        <dbReference type="ARBA" id="ARBA00029986"/>
    </source>
</evidence>
<evidence type="ECO:0000256" key="2">
    <source>
        <dbReference type="ARBA" id="ARBA00005464"/>
    </source>
</evidence>
<organism evidence="14 15">
    <name type="scientific">Buchnera aphidicola</name>
    <name type="common">Hyperomyzus lactucae</name>
    <dbReference type="NCBI Taxonomy" id="1241860"/>
    <lineage>
        <taxon>Bacteria</taxon>
        <taxon>Pseudomonadati</taxon>
        <taxon>Pseudomonadota</taxon>
        <taxon>Gammaproteobacteria</taxon>
        <taxon>Enterobacterales</taxon>
        <taxon>Erwiniaceae</taxon>
        <taxon>Buchnera</taxon>
    </lineage>
</organism>
<dbReference type="OrthoDB" id="9767721at2"/>
<gene>
    <name evidence="11 14" type="primary">tig</name>
    <name evidence="14" type="ORF">D9V68_02415</name>
</gene>
<evidence type="ECO:0000313" key="15">
    <source>
        <dbReference type="Proteomes" id="UP000298738"/>
    </source>
</evidence>
<dbReference type="GO" id="GO:0005737">
    <property type="term" value="C:cytoplasm"/>
    <property type="evidence" value="ECO:0007669"/>
    <property type="project" value="UniProtKB-SubCell"/>
</dbReference>
<evidence type="ECO:0000259" key="13">
    <source>
        <dbReference type="Pfam" id="PF05698"/>
    </source>
</evidence>
<sequence>MKFFMEKNKDTGHSVRINILKKVVNNAIVKELINISKKTNINGFRKGKIPIKVVKEKYGDVIYYDVFKQLMQKFFYEFTEKEKIKIIGSPKYYLHKNEDNKKEYFEYSVIYEIYPKFNIEDIKSIKAKNITVNITDADIKKNIEKYKTRINVWNIENKAIKPHDRVTINYNIYEKNKRLKNFETKNFTFIVSENTLIPQLNEKIINHIINDIIFFKKKFHPFYPEKELQNKDITFKIKIVKIEKKREQDLEEKNIKNEKITQVTYQTIKNNFIFQVNKITEKYLEEQIIKNIIKKNIILIPPILFQEEIKCIYEQYKKEYLEEKNHNILEKKYHINFDFQARKRLSLKIIIEKIISDHQLHANENNVKSLIKNISLNYKKPIEIINLYNKDNHLKNKINNIDLENQAVSLLKKNIQTTEEYWTFDKFINYNWKMHDEFIV</sequence>
<evidence type="ECO:0000256" key="8">
    <source>
        <dbReference type="ARBA" id="ARBA00023235"/>
    </source>
</evidence>
<evidence type="ECO:0000256" key="5">
    <source>
        <dbReference type="ARBA" id="ARBA00022618"/>
    </source>
</evidence>
<dbReference type="EC" id="5.2.1.8" evidence="3 11"/>
<dbReference type="Proteomes" id="UP000298738">
    <property type="component" value="Chromosome"/>
</dbReference>
<keyword evidence="11" id="KW-0963">Cytoplasm</keyword>